<organism evidence="1 2">
    <name type="scientific">Flavobacterium alkalisoli</name>
    <dbReference type="NCBI Taxonomy" id="2602769"/>
    <lineage>
        <taxon>Bacteria</taxon>
        <taxon>Pseudomonadati</taxon>
        <taxon>Bacteroidota</taxon>
        <taxon>Flavobacteriia</taxon>
        <taxon>Flavobacteriales</taxon>
        <taxon>Flavobacteriaceae</taxon>
        <taxon>Flavobacterium</taxon>
    </lineage>
</organism>
<keyword evidence="2" id="KW-1185">Reference proteome</keyword>
<proteinExistence type="predicted"/>
<dbReference type="EMBL" id="CP042831">
    <property type="protein sequence ID" value="QEE50702.1"/>
    <property type="molecule type" value="Genomic_DNA"/>
</dbReference>
<sequence>MSFNYNNIFGLPERTLLNKKITKSFFLKNFELTAAEKKLLNDIPNINWFASIKQSSVNVSPVKTSAYSYEEIQIIIITLSDNITENLANKYIQFVQKYIPYHSIVIAEDDNYFMINVSEKRINLADTNKRIIERDLSTQLLSKLYKNESINTFFQVINFSALNKNNLETLYKSYIGAIVQLKTATVTGKFNLRGSNRTAEDLLTLEKIENLEKEIITLSNQIKKETQLNQKVSLNIEIQDKRNQIHTLKTTLSNGH</sequence>
<dbReference type="KEGG" id="fak:FUA48_14280"/>
<dbReference type="InterPro" id="IPR025503">
    <property type="entry name" value="DUF4391"/>
</dbReference>
<name>A0A5B9G089_9FLAO</name>
<protein>
    <submittedName>
        <fullName evidence="1">DUF4391 domain-containing protein</fullName>
    </submittedName>
</protein>
<accession>A0A5B9G089</accession>
<dbReference type="OrthoDB" id="1433023at2"/>
<dbReference type="Pfam" id="PF14335">
    <property type="entry name" value="DUF4391"/>
    <property type="match status" value="1"/>
</dbReference>
<gene>
    <name evidence="1" type="ORF">FUA48_14280</name>
</gene>
<dbReference type="AlphaFoldDB" id="A0A5B9G089"/>
<evidence type="ECO:0000313" key="2">
    <source>
        <dbReference type="Proteomes" id="UP000321222"/>
    </source>
</evidence>
<dbReference type="Proteomes" id="UP000321222">
    <property type="component" value="Chromosome"/>
</dbReference>
<evidence type="ECO:0000313" key="1">
    <source>
        <dbReference type="EMBL" id="QEE50702.1"/>
    </source>
</evidence>
<reference evidence="1 2" key="1">
    <citation type="submission" date="2019-08" db="EMBL/GenBank/DDBJ databases">
        <title>Flavobacterium alkalisoli sp. nov., isolated from rhizosphere soil of Suaeda salsa.</title>
        <authorList>
            <person name="Sun J.-Q."/>
            <person name="Xu L."/>
        </authorList>
    </citation>
    <scope>NUCLEOTIDE SEQUENCE [LARGE SCALE GENOMIC DNA]</scope>
    <source>
        <strain evidence="1 2">XS-5</strain>
    </source>
</reference>
<dbReference type="RefSeq" id="WP_147584155.1">
    <property type="nucleotide sequence ID" value="NZ_CP042831.1"/>
</dbReference>